<dbReference type="Gene3D" id="1.10.1470.10">
    <property type="entry name" value="YjbJ"/>
    <property type="match status" value="1"/>
</dbReference>
<dbReference type="RefSeq" id="WP_408166388.1">
    <property type="nucleotide sequence ID" value="NZ_JAQQFR010000003.1"/>
</dbReference>
<dbReference type="SUPFAM" id="SSF69047">
    <property type="entry name" value="Hypothetical protein YjbJ"/>
    <property type="match status" value="1"/>
</dbReference>
<proteinExistence type="predicted"/>
<keyword evidence="2" id="KW-1185">Reference proteome</keyword>
<comment type="caution">
    <text evidence="1">The sequence shown here is derived from an EMBL/GenBank/DDBJ whole genome shotgun (WGS) entry which is preliminary data.</text>
</comment>
<name>A0ABW8Z495_9BURK</name>
<dbReference type="InterPro" id="IPR036629">
    <property type="entry name" value="YjbJ_sf"/>
</dbReference>
<evidence type="ECO:0000313" key="1">
    <source>
        <dbReference type="EMBL" id="MFL9877854.1"/>
    </source>
</evidence>
<evidence type="ECO:0000313" key="2">
    <source>
        <dbReference type="Proteomes" id="UP001629214"/>
    </source>
</evidence>
<organism evidence="1 2">
    <name type="scientific">Herbaspirillum rhizosphaerae</name>
    <dbReference type="NCBI Taxonomy" id="346179"/>
    <lineage>
        <taxon>Bacteria</taxon>
        <taxon>Pseudomonadati</taxon>
        <taxon>Pseudomonadota</taxon>
        <taxon>Betaproteobacteria</taxon>
        <taxon>Burkholderiales</taxon>
        <taxon>Oxalobacteraceae</taxon>
        <taxon>Herbaspirillum</taxon>
    </lineage>
</organism>
<dbReference type="Proteomes" id="UP001629214">
    <property type="component" value="Unassembled WGS sequence"/>
</dbReference>
<protein>
    <recommendedName>
        <fullName evidence="3">CsbD-like protein</fullName>
    </recommendedName>
</protein>
<reference evidence="1 2" key="1">
    <citation type="journal article" date="2024" name="Chem. Sci.">
        <title>Discovery of megapolipeptins by genome mining of a Burkholderiales bacteria collection.</title>
        <authorList>
            <person name="Paulo B.S."/>
            <person name="Recchia M.J.J."/>
            <person name="Lee S."/>
            <person name="Fergusson C.H."/>
            <person name="Romanowski S.B."/>
            <person name="Hernandez A."/>
            <person name="Krull N."/>
            <person name="Liu D.Y."/>
            <person name="Cavanagh H."/>
            <person name="Bos A."/>
            <person name="Gray C.A."/>
            <person name="Murphy B.T."/>
            <person name="Linington R.G."/>
            <person name="Eustaquio A.S."/>
        </authorList>
    </citation>
    <scope>NUCLEOTIDE SEQUENCE [LARGE SCALE GENOMIC DNA]</scope>
    <source>
        <strain evidence="1 2">RL21-008-BIB-B</strain>
    </source>
</reference>
<gene>
    <name evidence="1" type="ORF">PQR63_05665</name>
</gene>
<sequence>MNKDQLVGNLKIALGRLDEKMASFSGNQARRRHALRLQEAGEVQRTMGDAREIIKHSIKHTLKHSAKQMSA</sequence>
<evidence type="ECO:0008006" key="3">
    <source>
        <dbReference type="Google" id="ProtNLM"/>
    </source>
</evidence>
<dbReference type="EMBL" id="JAQQFR010000003">
    <property type="protein sequence ID" value="MFL9877854.1"/>
    <property type="molecule type" value="Genomic_DNA"/>
</dbReference>
<accession>A0ABW8Z495</accession>